<feature type="domain" description="Succinylglutamate desuccinylase/Aspartoacylase catalytic" evidence="5">
    <location>
        <begin position="37"/>
        <end position="107"/>
    </location>
</feature>
<accession>A0A382SM21</accession>
<organism evidence="6">
    <name type="scientific">marine metagenome</name>
    <dbReference type="NCBI Taxonomy" id="408172"/>
    <lineage>
        <taxon>unclassified sequences</taxon>
        <taxon>metagenomes</taxon>
        <taxon>ecological metagenomes</taxon>
    </lineage>
</organism>
<feature type="non-terminal residue" evidence="6">
    <location>
        <position position="110"/>
    </location>
</feature>
<dbReference type="Pfam" id="PF24827">
    <property type="entry name" value="AstE_AspA_cat"/>
    <property type="match status" value="1"/>
</dbReference>
<keyword evidence="2" id="KW-0479">Metal-binding</keyword>
<dbReference type="InterPro" id="IPR055438">
    <property type="entry name" value="AstE_AspA_cat"/>
</dbReference>
<dbReference type="EMBL" id="UINC01130049">
    <property type="protein sequence ID" value="SVD10863.1"/>
    <property type="molecule type" value="Genomic_DNA"/>
</dbReference>
<dbReference type="GO" id="GO:0016788">
    <property type="term" value="F:hydrolase activity, acting on ester bonds"/>
    <property type="evidence" value="ECO:0007669"/>
    <property type="project" value="InterPro"/>
</dbReference>
<reference evidence="6" key="1">
    <citation type="submission" date="2018-05" db="EMBL/GenBank/DDBJ databases">
        <authorList>
            <person name="Lanie J.A."/>
            <person name="Ng W.-L."/>
            <person name="Kazmierczak K.M."/>
            <person name="Andrzejewski T.M."/>
            <person name="Davidsen T.M."/>
            <person name="Wayne K.J."/>
            <person name="Tettelin H."/>
            <person name="Glass J.I."/>
            <person name="Rusch D."/>
            <person name="Podicherti R."/>
            <person name="Tsui H.-C.T."/>
            <person name="Winkler M.E."/>
        </authorList>
    </citation>
    <scope>NUCLEOTIDE SEQUENCE</scope>
</reference>
<dbReference type="SUPFAM" id="SSF53187">
    <property type="entry name" value="Zn-dependent exopeptidases"/>
    <property type="match status" value="1"/>
</dbReference>
<dbReference type="GO" id="GO:0046872">
    <property type="term" value="F:metal ion binding"/>
    <property type="evidence" value="ECO:0007669"/>
    <property type="project" value="UniProtKB-KW"/>
</dbReference>
<evidence type="ECO:0000256" key="3">
    <source>
        <dbReference type="ARBA" id="ARBA00022801"/>
    </source>
</evidence>
<evidence type="ECO:0000256" key="2">
    <source>
        <dbReference type="ARBA" id="ARBA00022723"/>
    </source>
</evidence>
<evidence type="ECO:0000259" key="5">
    <source>
        <dbReference type="Pfam" id="PF24827"/>
    </source>
</evidence>
<evidence type="ECO:0000256" key="1">
    <source>
        <dbReference type="ARBA" id="ARBA00001947"/>
    </source>
</evidence>
<keyword evidence="3" id="KW-0378">Hydrolase</keyword>
<keyword evidence="4" id="KW-0862">Zinc</keyword>
<proteinExistence type="predicted"/>
<name>A0A382SM21_9ZZZZ</name>
<dbReference type="AlphaFoldDB" id="A0A382SM21"/>
<evidence type="ECO:0000256" key="4">
    <source>
        <dbReference type="ARBA" id="ARBA00022833"/>
    </source>
</evidence>
<evidence type="ECO:0000313" key="6">
    <source>
        <dbReference type="EMBL" id="SVD10863.1"/>
    </source>
</evidence>
<gene>
    <name evidence="6" type="ORF">METZ01_LOCUS363717</name>
</gene>
<protein>
    <recommendedName>
        <fullName evidence="5">Succinylglutamate desuccinylase/Aspartoacylase catalytic domain-containing protein</fullName>
    </recommendedName>
</protein>
<sequence length="110" mass="11904">MTTVEDLLKGFEILRADHSGPAPWTLEFSGKTHEQHVLFGGIIHGNETGSLPSLLELARGLADGSISFGGRVTIMLGNIAACRANTRFLEADLNRVFLEEAPQSAEKERA</sequence>
<dbReference type="Gene3D" id="3.40.630.10">
    <property type="entry name" value="Zn peptidases"/>
    <property type="match status" value="1"/>
</dbReference>
<comment type="cofactor">
    <cofactor evidence="1">
        <name>Zn(2+)</name>
        <dbReference type="ChEBI" id="CHEBI:29105"/>
    </cofactor>
</comment>